<evidence type="ECO:0000313" key="3">
    <source>
        <dbReference type="Proteomes" id="UP000538931"/>
    </source>
</evidence>
<organism evidence="2 3">
    <name type="scientific">Marinobacterium marinum</name>
    <dbReference type="NCBI Taxonomy" id="2756129"/>
    <lineage>
        <taxon>Bacteria</taxon>
        <taxon>Pseudomonadati</taxon>
        <taxon>Pseudomonadota</taxon>
        <taxon>Gammaproteobacteria</taxon>
        <taxon>Oceanospirillales</taxon>
        <taxon>Oceanospirillaceae</taxon>
        <taxon>Marinobacterium</taxon>
    </lineage>
</organism>
<dbReference type="RefSeq" id="WP_181736990.1">
    <property type="nucleotide sequence ID" value="NZ_JACEMT010000033.1"/>
</dbReference>
<keyword evidence="3" id="KW-1185">Reference proteome</keyword>
<dbReference type="InterPro" id="IPR012902">
    <property type="entry name" value="N_methyl_site"/>
</dbReference>
<dbReference type="NCBIfam" id="TIGR02523">
    <property type="entry name" value="type_IV_pilV"/>
    <property type="match status" value="1"/>
</dbReference>
<evidence type="ECO:0000313" key="2">
    <source>
        <dbReference type="EMBL" id="MBA4501297.1"/>
    </source>
</evidence>
<accession>A0A7W2ABA6</accession>
<dbReference type="Pfam" id="PF07963">
    <property type="entry name" value="N_methyl"/>
    <property type="match status" value="1"/>
</dbReference>
<gene>
    <name evidence="2" type="primary">pilV</name>
    <name evidence="2" type="ORF">H1S06_02810</name>
</gene>
<dbReference type="EMBL" id="JACEMT010000033">
    <property type="protein sequence ID" value="MBA4501297.1"/>
    <property type="molecule type" value="Genomic_DNA"/>
</dbReference>
<evidence type="ECO:0000256" key="1">
    <source>
        <dbReference type="SAM" id="Phobius"/>
    </source>
</evidence>
<reference evidence="2 3" key="1">
    <citation type="submission" date="2020-07" db="EMBL/GenBank/DDBJ databases">
        <title>Bacterium isolated from marien macroalgae.</title>
        <authorList>
            <person name="Zhu K."/>
            <person name="Lu D."/>
            <person name="Du Z."/>
        </authorList>
    </citation>
    <scope>NUCLEOTIDE SEQUENCE [LARGE SCALE GENOMIC DNA]</scope>
    <source>
        <strain evidence="2 3">3-1745</strain>
    </source>
</reference>
<dbReference type="InterPro" id="IPR013362">
    <property type="entry name" value="Pilus_4_PilV"/>
</dbReference>
<dbReference type="Proteomes" id="UP000538931">
    <property type="component" value="Unassembled WGS sequence"/>
</dbReference>
<keyword evidence="1" id="KW-1133">Transmembrane helix</keyword>
<keyword evidence="1" id="KW-0812">Transmembrane</keyword>
<keyword evidence="1" id="KW-0472">Membrane</keyword>
<sequence>MRSIVTRDLQHLHHGEKGATLLEALISMVVVAFGLLGVLALQLYTIKGSQSSHLTSQLTLHAYELFDLMRADRKGALDGAFDDGAGGARKDWQDRLTAVLGDEAKATLKRSDELFELTISWPDARGMVVDGDGNSSGEASGGKLVLSTEI</sequence>
<comment type="caution">
    <text evidence="2">The sequence shown here is derived from an EMBL/GenBank/DDBJ whole genome shotgun (WGS) entry which is preliminary data.</text>
</comment>
<name>A0A7W2ABA6_9GAMM</name>
<protein>
    <submittedName>
        <fullName evidence="2">Type IV pilus modification protein PilV</fullName>
    </submittedName>
</protein>
<feature type="transmembrane region" description="Helical" evidence="1">
    <location>
        <begin position="21"/>
        <end position="44"/>
    </location>
</feature>
<dbReference type="AlphaFoldDB" id="A0A7W2ABA6"/>
<proteinExistence type="predicted"/>